<name>A0A2T2ZRW4_9PEZI</name>
<dbReference type="AlphaFoldDB" id="A0A2T2ZRW4"/>
<evidence type="ECO:0000313" key="3">
    <source>
        <dbReference type="Proteomes" id="UP000241462"/>
    </source>
</evidence>
<dbReference type="Proteomes" id="UP000241462">
    <property type="component" value="Unassembled WGS sequence"/>
</dbReference>
<dbReference type="EMBL" id="KZ678926">
    <property type="protein sequence ID" value="PSR73996.1"/>
    <property type="molecule type" value="Genomic_DNA"/>
</dbReference>
<protein>
    <submittedName>
        <fullName evidence="2">Uncharacterized protein</fullName>
    </submittedName>
</protein>
<sequence>MDVSESTLGRESLRLQSVSSKSPSRQRWTTLTVQSSPQACHTMCSLNSVLFRVLTLLPLPLLSPRSYRGVPNPPPFPSPLNSTTQSQHTGLASGNTLAGRLPDHPLADPLPRSEGHYMARFEHTPKKADASARRFDKRVEFYESAAALYELPAKTREYRDWVEGGRHRQDDPRERNGRKIHSEGPTELTSGSGGHPDTGYLNWEQAGRLREGMTMDDGGRHSREWAQSQAAYAACDPNFVSAPSSFMQATSSSVSIHRPPSPGDEMDMPYSSIPHGYSQNHPWEQQQDDGYGAAGARPSRAASLAVPSMSARTSRHNNESRRGSSSRSGQASRVRDVQGRSLHHQAQSPSHGQSSHHSSHRGQSSRGRRHHSSNHRRRNRSDGTCCDVM</sequence>
<feature type="region of interest" description="Disordered" evidence="1">
    <location>
        <begin position="162"/>
        <end position="201"/>
    </location>
</feature>
<evidence type="ECO:0000256" key="1">
    <source>
        <dbReference type="SAM" id="MobiDB-lite"/>
    </source>
</evidence>
<feature type="region of interest" description="Disordered" evidence="1">
    <location>
        <begin position="70"/>
        <end position="101"/>
    </location>
</feature>
<reference evidence="2 3" key="1">
    <citation type="journal article" date="2018" name="Mycol. Prog.">
        <title>Coniella lustricola, a new species from submerged detritus.</title>
        <authorList>
            <person name="Raudabaugh D.B."/>
            <person name="Iturriaga T."/>
            <person name="Carver A."/>
            <person name="Mondo S."/>
            <person name="Pangilinan J."/>
            <person name="Lipzen A."/>
            <person name="He G."/>
            <person name="Amirebrahimi M."/>
            <person name="Grigoriev I.V."/>
            <person name="Miller A.N."/>
        </authorList>
    </citation>
    <scope>NUCLEOTIDE SEQUENCE [LARGE SCALE GENOMIC DNA]</scope>
    <source>
        <strain evidence="2 3">B22-T-1</strain>
    </source>
</reference>
<feature type="compositionally biased region" description="Basic and acidic residues" evidence="1">
    <location>
        <begin position="162"/>
        <end position="184"/>
    </location>
</feature>
<organism evidence="2 3">
    <name type="scientific">Coniella lustricola</name>
    <dbReference type="NCBI Taxonomy" id="2025994"/>
    <lineage>
        <taxon>Eukaryota</taxon>
        <taxon>Fungi</taxon>
        <taxon>Dikarya</taxon>
        <taxon>Ascomycota</taxon>
        <taxon>Pezizomycotina</taxon>
        <taxon>Sordariomycetes</taxon>
        <taxon>Sordariomycetidae</taxon>
        <taxon>Diaporthales</taxon>
        <taxon>Schizoparmaceae</taxon>
        <taxon>Coniella</taxon>
    </lineage>
</organism>
<evidence type="ECO:0000313" key="2">
    <source>
        <dbReference type="EMBL" id="PSR73996.1"/>
    </source>
</evidence>
<feature type="compositionally biased region" description="Low complexity" evidence="1">
    <location>
        <begin position="323"/>
        <end position="332"/>
    </location>
</feature>
<dbReference type="InParanoid" id="A0A2T2ZRW4"/>
<feature type="compositionally biased region" description="Polar residues" evidence="1">
    <location>
        <begin position="83"/>
        <end position="96"/>
    </location>
</feature>
<proteinExistence type="predicted"/>
<feature type="region of interest" description="Disordered" evidence="1">
    <location>
        <begin position="251"/>
        <end position="389"/>
    </location>
</feature>
<feature type="region of interest" description="Disordered" evidence="1">
    <location>
        <begin position="1"/>
        <end position="26"/>
    </location>
</feature>
<keyword evidence="3" id="KW-1185">Reference proteome</keyword>
<feature type="compositionally biased region" description="Basic residues" evidence="1">
    <location>
        <begin position="366"/>
        <end position="379"/>
    </location>
</feature>
<gene>
    <name evidence="2" type="ORF">BD289DRAFT_231072</name>
</gene>
<feature type="compositionally biased region" description="Low complexity" evidence="1">
    <location>
        <begin position="294"/>
        <end position="305"/>
    </location>
</feature>
<accession>A0A2T2ZRW4</accession>
<feature type="compositionally biased region" description="Low complexity" evidence="1">
    <location>
        <begin position="350"/>
        <end position="365"/>
    </location>
</feature>